<sequence>MLQGGYQDYRPNNNMQMIYNQVDQGHPQQMQQPQQQMDQSYIDQQYNNNMSYQDLNQPPLDQQEIQTQQLPYRSPSATLNQQAIINNQSIEQLRYQERLRMATQKQNETYHRFISTQNNAMTSKDKLINKYDQLEQMENIQPQLLVGTPQRKTRLGKIVTQIEMNNPETRKYLREVLEQQIKEKNQRKQNEIAQHKVYQQGIKHQSEINAQEQLQTRERKRMSQHEYKQFLDAQKTQPVEQYGTYDQMAQDLMQQQQQLQYQPPALRYDQSNNYNILSGQNYQQELNQMQRSTQLPPRPGQVGPNRAVTQQYPQRNMSNVQQYTNPQAMNSQPMLPPLQNNRTPMYNHNSMTPNMRNKMQGPPTDQYSMFQTLDPQNNSGLQYAQPINLMQPRAGSANLGERRNSQQYFSNLAARNLML</sequence>
<protein>
    <submittedName>
        <fullName evidence="1">Uncharacterized protein</fullName>
    </submittedName>
</protein>
<gene>
    <name evidence="1" type="primary">Contig18309.g19446</name>
    <name evidence="1" type="ORF">STYLEM_2029</name>
</gene>
<dbReference type="EMBL" id="CCKQ01001965">
    <property type="protein sequence ID" value="CDW73060.1"/>
    <property type="molecule type" value="Genomic_DNA"/>
</dbReference>
<dbReference type="AlphaFoldDB" id="A0A077ZUS9"/>
<name>A0A077ZUS9_STYLE</name>
<keyword evidence="2" id="KW-1185">Reference proteome</keyword>
<evidence type="ECO:0000313" key="2">
    <source>
        <dbReference type="Proteomes" id="UP000039865"/>
    </source>
</evidence>
<proteinExistence type="predicted"/>
<dbReference type="InParanoid" id="A0A077ZUS9"/>
<organism evidence="1 2">
    <name type="scientific">Stylonychia lemnae</name>
    <name type="common">Ciliate</name>
    <dbReference type="NCBI Taxonomy" id="5949"/>
    <lineage>
        <taxon>Eukaryota</taxon>
        <taxon>Sar</taxon>
        <taxon>Alveolata</taxon>
        <taxon>Ciliophora</taxon>
        <taxon>Intramacronucleata</taxon>
        <taxon>Spirotrichea</taxon>
        <taxon>Stichotrichia</taxon>
        <taxon>Sporadotrichida</taxon>
        <taxon>Oxytrichidae</taxon>
        <taxon>Stylonychinae</taxon>
        <taxon>Stylonychia</taxon>
    </lineage>
</organism>
<reference evidence="1 2" key="1">
    <citation type="submission" date="2014-06" db="EMBL/GenBank/DDBJ databases">
        <authorList>
            <person name="Swart Estienne"/>
        </authorList>
    </citation>
    <scope>NUCLEOTIDE SEQUENCE [LARGE SCALE GENOMIC DNA]</scope>
    <source>
        <strain evidence="1 2">130c</strain>
    </source>
</reference>
<evidence type="ECO:0000313" key="1">
    <source>
        <dbReference type="EMBL" id="CDW73060.1"/>
    </source>
</evidence>
<accession>A0A077ZUS9</accession>
<dbReference type="Proteomes" id="UP000039865">
    <property type="component" value="Unassembled WGS sequence"/>
</dbReference>